<evidence type="ECO:0000256" key="6">
    <source>
        <dbReference type="ARBA" id="ARBA00022737"/>
    </source>
</evidence>
<evidence type="ECO:0000256" key="3">
    <source>
        <dbReference type="ARBA" id="ARBA00022448"/>
    </source>
</evidence>
<sequence>MADLSFEVQAVSKSFPGVKALDAASIAMVPGKIHALLGENGAGKSTLIKIITGAYAPDDGALYIGGQSARFHSPRDAIIAGIGVVHQERNLIPRFSIAENIMLERLGDQWLKPIDFAAINAAARPWIETLGISADPSTPVKKLSVAQMQMVEIAKALSLQSNVLLLDEPTAALTSHETIAFFKVLGELRKRGVSVLFVSHKLEEVQEICDTVTVLRDGKNACENLSMNGLDRQDLVRMMIGRTELTTAYQPREIDRKANALELSDFSTSIGHRGVGLAVAPGEILGLYGLVGAGRSELAKAIVGLVPKIGGTLKRNGHPIAINSPAEAIHKHRIGYVSEDRKHEGLILDHSVLDNAGITVWRRSENRLGFLTRKSVRRITEPYLKKLQVKTPSLRQKVGKLSGGNQQKVGFAKWMAANCDVLIIDEPTVGIDIKSKADLHDLIRDLASSGTAIILITSDMPEMIQLADRIAVMTEFAISGELLNDGDYLSMSKQIIDLIHNDDTELVETDDT</sequence>
<dbReference type="PANTHER" id="PTHR43790">
    <property type="entry name" value="CARBOHYDRATE TRANSPORT ATP-BINDING PROTEIN MG119-RELATED"/>
    <property type="match status" value="1"/>
</dbReference>
<dbReference type="SUPFAM" id="SSF52540">
    <property type="entry name" value="P-loop containing nucleoside triphosphate hydrolases"/>
    <property type="match status" value="2"/>
</dbReference>
<dbReference type="SMART" id="SM00382">
    <property type="entry name" value="AAA"/>
    <property type="match status" value="2"/>
</dbReference>
<organism evidence="12 13">
    <name type="scientific">Hoeflea prorocentri</name>
    <dbReference type="NCBI Taxonomy" id="1922333"/>
    <lineage>
        <taxon>Bacteria</taxon>
        <taxon>Pseudomonadati</taxon>
        <taxon>Pseudomonadota</taxon>
        <taxon>Alphaproteobacteria</taxon>
        <taxon>Hyphomicrobiales</taxon>
        <taxon>Rhizobiaceae</taxon>
        <taxon>Hoeflea</taxon>
    </lineage>
</organism>
<comment type="subcellular location">
    <subcellularLocation>
        <location evidence="1">Cell membrane</location>
        <topology evidence="1">Peripheral membrane protein</topology>
    </subcellularLocation>
</comment>
<dbReference type="Proteomes" id="UP001151234">
    <property type="component" value="Unassembled WGS sequence"/>
</dbReference>
<dbReference type="GO" id="GO:0016887">
    <property type="term" value="F:ATP hydrolysis activity"/>
    <property type="evidence" value="ECO:0007669"/>
    <property type="project" value="InterPro"/>
</dbReference>
<dbReference type="Gene3D" id="3.40.50.300">
    <property type="entry name" value="P-loop containing nucleotide triphosphate hydrolases"/>
    <property type="match status" value="2"/>
</dbReference>
<evidence type="ECO:0000313" key="13">
    <source>
        <dbReference type="Proteomes" id="UP001151234"/>
    </source>
</evidence>
<dbReference type="PROSITE" id="PS50893">
    <property type="entry name" value="ABC_TRANSPORTER_2"/>
    <property type="match status" value="2"/>
</dbReference>
<evidence type="ECO:0000256" key="5">
    <source>
        <dbReference type="ARBA" id="ARBA00022597"/>
    </source>
</evidence>
<accession>A0A9X3UJA2</accession>
<protein>
    <submittedName>
        <fullName evidence="12">Sugar ABC transporter ATP-binding protein</fullName>
    </submittedName>
</protein>
<dbReference type="FunFam" id="3.40.50.300:FF:000127">
    <property type="entry name" value="Ribose import ATP-binding protein RbsA"/>
    <property type="match status" value="1"/>
</dbReference>
<dbReference type="InterPro" id="IPR003439">
    <property type="entry name" value="ABC_transporter-like_ATP-bd"/>
</dbReference>
<feature type="domain" description="ABC transporter" evidence="11">
    <location>
        <begin position="249"/>
        <end position="500"/>
    </location>
</feature>
<evidence type="ECO:0000256" key="9">
    <source>
        <dbReference type="ARBA" id="ARBA00022967"/>
    </source>
</evidence>
<dbReference type="RefSeq" id="WP_267991101.1">
    <property type="nucleotide sequence ID" value="NZ_JAPJZI010000001.1"/>
</dbReference>
<keyword evidence="7" id="KW-0547">Nucleotide-binding</keyword>
<keyword evidence="9" id="KW-1278">Translocase</keyword>
<reference evidence="12" key="1">
    <citation type="submission" date="2022-11" db="EMBL/GenBank/DDBJ databases">
        <title>Draft genome sequence of Hoeflea poritis E7-10 and Hoeflea prorocentri PM5-8, separated from scleractinian coral Porites lutea and marine dinoflagellate.</title>
        <authorList>
            <person name="Zhang G."/>
            <person name="Wei Q."/>
            <person name="Cai L."/>
        </authorList>
    </citation>
    <scope>NUCLEOTIDE SEQUENCE</scope>
    <source>
        <strain evidence="12">PM5-8</strain>
    </source>
</reference>
<dbReference type="InterPro" id="IPR003593">
    <property type="entry name" value="AAA+_ATPase"/>
</dbReference>
<dbReference type="AlphaFoldDB" id="A0A9X3UJA2"/>
<dbReference type="InterPro" id="IPR027417">
    <property type="entry name" value="P-loop_NTPase"/>
</dbReference>
<keyword evidence="8 12" id="KW-0067">ATP-binding</keyword>
<dbReference type="CDD" id="cd03215">
    <property type="entry name" value="ABC_Carb_Monos_II"/>
    <property type="match status" value="1"/>
</dbReference>
<keyword evidence="5" id="KW-0762">Sugar transport</keyword>
<keyword evidence="10" id="KW-0472">Membrane</keyword>
<proteinExistence type="inferred from homology"/>
<gene>
    <name evidence="12" type="ORF">OQ273_13930</name>
</gene>
<dbReference type="InterPro" id="IPR050107">
    <property type="entry name" value="ABC_carbohydrate_import_ATPase"/>
</dbReference>
<dbReference type="InterPro" id="IPR017871">
    <property type="entry name" value="ABC_transporter-like_CS"/>
</dbReference>
<dbReference type="GO" id="GO:0005886">
    <property type="term" value="C:plasma membrane"/>
    <property type="evidence" value="ECO:0007669"/>
    <property type="project" value="UniProtKB-SubCell"/>
</dbReference>
<keyword evidence="4" id="KW-1003">Cell membrane</keyword>
<evidence type="ECO:0000256" key="4">
    <source>
        <dbReference type="ARBA" id="ARBA00022475"/>
    </source>
</evidence>
<name>A0A9X3UJA2_9HYPH</name>
<dbReference type="CDD" id="cd03216">
    <property type="entry name" value="ABC_Carb_Monos_I"/>
    <property type="match status" value="1"/>
</dbReference>
<comment type="similarity">
    <text evidence="2">Belongs to the ABC transporter superfamily.</text>
</comment>
<evidence type="ECO:0000256" key="7">
    <source>
        <dbReference type="ARBA" id="ARBA00022741"/>
    </source>
</evidence>
<feature type="domain" description="ABC transporter" evidence="11">
    <location>
        <begin position="6"/>
        <end position="242"/>
    </location>
</feature>
<dbReference type="EMBL" id="JAPJZI010000001">
    <property type="protein sequence ID" value="MDA5399678.1"/>
    <property type="molecule type" value="Genomic_DNA"/>
</dbReference>
<dbReference type="GO" id="GO:0005524">
    <property type="term" value="F:ATP binding"/>
    <property type="evidence" value="ECO:0007669"/>
    <property type="project" value="UniProtKB-KW"/>
</dbReference>
<evidence type="ECO:0000259" key="11">
    <source>
        <dbReference type="PROSITE" id="PS50893"/>
    </source>
</evidence>
<keyword evidence="3" id="KW-0813">Transport</keyword>
<evidence type="ECO:0000256" key="1">
    <source>
        <dbReference type="ARBA" id="ARBA00004202"/>
    </source>
</evidence>
<dbReference type="Pfam" id="PF00005">
    <property type="entry name" value="ABC_tran"/>
    <property type="match status" value="2"/>
</dbReference>
<keyword evidence="13" id="KW-1185">Reference proteome</keyword>
<evidence type="ECO:0000256" key="2">
    <source>
        <dbReference type="ARBA" id="ARBA00005417"/>
    </source>
</evidence>
<evidence type="ECO:0000313" key="12">
    <source>
        <dbReference type="EMBL" id="MDA5399678.1"/>
    </source>
</evidence>
<comment type="caution">
    <text evidence="12">The sequence shown here is derived from an EMBL/GenBank/DDBJ whole genome shotgun (WGS) entry which is preliminary data.</text>
</comment>
<evidence type="ECO:0000256" key="10">
    <source>
        <dbReference type="ARBA" id="ARBA00023136"/>
    </source>
</evidence>
<evidence type="ECO:0000256" key="8">
    <source>
        <dbReference type="ARBA" id="ARBA00022840"/>
    </source>
</evidence>
<dbReference type="PROSITE" id="PS00211">
    <property type="entry name" value="ABC_TRANSPORTER_1"/>
    <property type="match status" value="1"/>
</dbReference>
<dbReference type="PANTHER" id="PTHR43790:SF3">
    <property type="entry name" value="D-ALLOSE IMPORT ATP-BINDING PROTEIN ALSA-RELATED"/>
    <property type="match status" value="1"/>
</dbReference>
<keyword evidence="6" id="KW-0677">Repeat</keyword>